<reference evidence="1" key="1">
    <citation type="submission" date="2021-02" db="EMBL/GenBank/DDBJ databases">
        <authorList>
            <person name="Dougan E. K."/>
            <person name="Rhodes N."/>
            <person name="Thang M."/>
            <person name="Chan C."/>
        </authorList>
    </citation>
    <scope>NUCLEOTIDE SEQUENCE</scope>
</reference>
<organism evidence="1 3">
    <name type="scientific">Polarella glacialis</name>
    <name type="common">Dinoflagellate</name>
    <dbReference type="NCBI Taxonomy" id="89957"/>
    <lineage>
        <taxon>Eukaryota</taxon>
        <taxon>Sar</taxon>
        <taxon>Alveolata</taxon>
        <taxon>Dinophyceae</taxon>
        <taxon>Suessiales</taxon>
        <taxon>Suessiaceae</taxon>
        <taxon>Polarella</taxon>
    </lineage>
</organism>
<gene>
    <name evidence="1" type="ORF">PGLA1383_LOCUS50908</name>
    <name evidence="2" type="ORF">PGLA2088_LOCUS30102</name>
</gene>
<evidence type="ECO:0000313" key="1">
    <source>
        <dbReference type="EMBL" id="CAE8635313.1"/>
    </source>
</evidence>
<sequence>MGFNMKQWRTLVRRMFRSGLSAEVPNDEVATPAGAFALRKDEDKDRLIGDRRPDNWVEAQTGYPDLPYAPRLQLVLIKKRHGSRLHSRDVKDYYYILRNLKARLAAQVIGPRIPLPWLDDLQNEELDKIEPGEWWDSSRLKCAGPSSSCPKVQRISVTMSGIMMRDTNAVTVGQALHRSILRAYHVMQQGTELLPSMPFPQTDMIIKRCLDRRLGTSRKSCCVTSSCGRAQIGPEPTGAMPCTRLRGSLCQRRRRREES</sequence>
<evidence type="ECO:0000313" key="3">
    <source>
        <dbReference type="Proteomes" id="UP000654075"/>
    </source>
</evidence>
<dbReference type="EMBL" id="CAJNNV010031267">
    <property type="protein sequence ID" value="CAE8635313.1"/>
    <property type="molecule type" value="Genomic_DNA"/>
</dbReference>
<name>A0A813HCF9_POLGL</name>
<evidence type="ECO:0000313" key="2">
    <source>
        <dbReference type="EMBL" id="CAE8697077.1"/>
    </source>
</evidence>
<dbReference type="Proteomes" id="UP000654075">
    <property type="component" value="Unassembled WGS sequence"/>
</dbReference>
<dbReference type="OrthoDB" id="10692378at2759"/>
<accession>A0A813HCF9</accession>
<dbReference type="EMBL" id="CAJNNW010028639">
    <property type="protein sequence ID" value="CAE8697077.1"/>
    <property type="molecule type" value="Genomic_DNA"/>
</dbReference>
<dbReference type="AlphaFoldDB" id="A0A813HCF9"/>
<dbReference type="Proteomes" id="UP000626109">
    <property type="component" value="Unassembled WGS sequence"/>
</dbReference>
<protein>
    <submittedName>
        <fullName evidence="1">Uncharacterized protein</fullName>
    </submittedName>
</protein>
<proteinExistence type="predicted"/>
<comment type="caution">
    <text evidence="1">The sequence shown here is derived from an EMBL/GenBank/DDBJ whole genome shotgun (WGS) entry which is preliminary data.</text>
</comment>
<keyword evidence="3" id="KW-1185">Reference proteome</keyword>